<evidence type="ECO:0000256" key="2">
    <source>
        <dbReference type="ARBA" id="ARBA00005982"/>
    </source>
</evidence>
<sequence>GMFMLTLSVSIPMLKPPTCLDSNPNNCKKPSTLQVAVFFGALYTLALGTGALNRTFRRLVLTNSTILNRRRRSKRFPSSIGGCLVSSLYFGSLAKLQLNSSSSTTSPWKLCSVTKVEETKQMVRMLPIWVATFVPSIVLAQINTLFIKQGTTLQRGIGNFEIPPASLSAFVTLTMLISVVLYDWYFVKIIQNGPKTLEE</sequence>
<dbReference type="InterPro" id="IPR036259">
    <property type="entry name" value="MFS_trans_sf"/>
</dbReference>
<evidence type="ECO:0000313" key="7">
    <source>
        <dbReference type="EMBL" id="KAF4351644.1"/>
    </source>
</evidence>
<reference evidence="7 8" key="1">
    <citation type="journal article" date="2020" name="bioRxiv">
        <title>Sequence and annotation of 42 cannabis genomes reveals extensive copy number variation in cannabinoid synthesis and pathogen resistance genes.</title>
        <authorList>
            <person name="Mckernan K.J."/>
            <person name="Helbert Y."/>
            <person name="Kane L.T."/>
            <person name="Ebling H."/>
            <person name="Zhang L."/>
            <person name="Liu B."/>
            <person name="Eaton Z."/>
            <person name="Mclaughlin S."/>
            <person name="Kingan S."/>
            <person name="Baybayan P."/>
            <person name="Concepcion G."/>
            <person name="Jordan M."/>
            <person name="Riva A."/>
            <person name="Barbazuk W."/>
            <person name="Harkins T."/>
        </authorList>
    </citation>
    <scope>NUCLEOTIDE SEQUENCE [LARGE SCALE GENOMIC DNA]</scope>
    <source>
        <strain evidence="8">cv. Jamaican Lion 4</strain>
        <tissue evidence="7">Leaf</tissue>
    </source>
</reference>
<accession>A0A7J6DZU7</accession>
<dbReference type="GO" id="GO:0022857">
    <property type="term" value="F:transmembrane transporter activity"/>
    <property type="evidence" value="ECO:0007669"/>
    <property type="project" value="InterPro"/>
</dbReference>
<evidence type="ECO:0000256" key="5">
    <source>
        <dbReference type="ARBA" id="ARBA00023136"/>
    </source>
</evidence>
<organism evidence="7 8">
    <name type="scientific">Cannabis sativa</name>
    <name type="common">Hemp</name>
    <name type="synonym">Marijuana</name>
    <dbReference type="NCBI Taxonomy" id="3483"/>
    <lineage>
        <taxon>Eukaryota</taxon>
        <taxon>Viridiplantae</taxon>
        <taxon>Streptophyta</taxon>
        <taxon>Embryophyta</taxon>
        <taxon>Tracheophyta</taxon>
        <taxon>Spermatophyta</taxon>
        <taxon>Magnoliopsida</taxon>
        <taxon>eudicotyledons</taxon>
        <taxon>Gunneridae</taxon>
        <taxon>Pentapetalae</taxon>
        <taxon>rosids</taxon>
        <taxon>fabids</taxon>
        <taxon>Rosales</taxon>
        <taxon>Cannabaceae</taxon>
        <taxon>Cannabis</taxon>
    </lineage>
</organism>
<evidence type="ECO:0000313" key="8">
    <source>
        <dbReference type="Proteomes" id="UP000525078"/>
    </source>
</evidence>
<keyword evidence="4 6" id="KW-1133">Transmembrane helix</keyword>
<dbReference type="InterPro" id="IPR000109">
    <property type="entry name" value="POT_fam"/>
</dbReference>
<dbReference type="Proteomes" id="UP000525078">
    <property type="component" value="Unassembled WGS sequence"/>
</dbReference>
<gene>
    <name evidence="7" type="ORF">F8388_003297</name>
</gene>
<feature type="transmembrane region" description="Helical" evidence="6">
    <location>
        <begin position="167"/>
        <end position="187"/>
    </location>
</feature>
<dbReference type="PANTHER" id="PTHR11654">
    <property type="entry name" value="OLIGOPEPTIDE TRANSPORTER-RELATED"/>
    <property type="match status" value="1"/>
</dbReference>
<feature type="non-terminal residue" evidence="7">
    <location>
        <position position="199"/>
    </location>
</feature>
<dbReference type="Gene3D" id="1.20.1250.20">
    <property type="entry name" value="MFS general substrate transporter like domains"/>
    <property type="match status" value="2"/>
</dbReference>
<comment type="similarity">
    <text evidence="2">Belongs to the major facilitator superfamily. Proton-dependent oligopeptide transporter (POT/PTR) (TC 2.A.17) family.</text>
</comment>
<feature type="transmembrane region" description="Helical" evidence="6">
    <location>
        <begin position="126"/>
        <end position="146"/>
    </location>
</feature>
<dbReference type="Pfam" id="PF00854">
    <property type="entry name" value="PTR2"/>
    <property type="match status" value="1"/>
</dbReference>
<keyword evidence="3 6" id="KW-0812">Transmembrane</keyword>
<feature type="transmembrane region" description="Helical" evidence="6">
    <location>
        <begin position="76"/>
        <end position="94"/>
    </location>
</feature>
<protein>
    <submittedName>
        <fullName evidence="7">Uncharacterized protein</fullName>
    </submittedName>
</protein>
<dbReference type="AlphaFoldDB" id="A0A7J6DZU7"/>
<dbReference type="GO" id="GO:0016020">
    <property type="term" value="C:membrane"/>
    <property type="evidence" value="ECO:0007669"/>
    <property type="project" value="UniProtKB-SubCell"/>
</dbReference>
<keyword evidence="5 6" id="KW-0472">Membrane</keyword>
<dbReference type="EMBL" id="JAATIP010000333">
    <property type="protein sequence ID" value="KAF4351644.1"/>
    <property type="molecule type" value="Genomic_DNA"/>
</dbReference>
<proteinExistence type="inferred from homology"/>
<evidence type="ECO:0000256" key="1">
    <source>
        <dbReference type="ARBA" id="ARBA00004141"/>
    </source>
</evidence>
<comment type="subcellular location">
    <subcellularLocation>
        <location evidence="1">Membrane</location>
        <topology evidence="1">Multi-pass membrane protein</topology>
    </subcellularLocation>
</comment>
<evidence type="ECO:0000256" key="6">
    <source>
        <dbReference type="SAM" id="Phobius"/>
    </source>
</evidence>
<evidence type="ECO:0000256" key="3">
    <source>
        <dbReference type="ARBA" id="ARBA00022692"/>
    </source>
</evidence>
<feature type="transmembrane region" description="Helical" evidence="6">
    <location>
        <begin position="33"/>
        <end position="56"/>
    </location>
</feature>
<evidence type="ECO:0000256" key="4">
    <source>
        <dbReference type="ARBA" id="ARBA00022989"/>
    </source>
</evidence>
<name>A0A7J6DZU7_CANSA</name>
<comment type="caution">
    <text evidence="7">The sequence shown here is derived from an EMBL/GenBank/DDBJ whole genome shotgun (WGS) entry which is preliminary data.</text>
</comment>